<dbReference type="Pfam" id="PF02990">
    <property type="entry name" value="EMP70"/>
    <property type="match status" value="1"/>
</dbReference>
<dbReference type="PANTHER" id="PTHR10766:SF41">
    <property type="entry name" value="TRANSMEMBRANE 9 SUPERFAMILY MEMBER 3"/>
    <property type="match status" value="1"/>
</dbReference>
<comment type="subcellular location">
    <subcellularLocation>
        <location evidence="1">Membrane</location>
        <topology evidence="1">Multi-pass membrane protein</topology>
    </subcellularLocation>
</comment>
<evidence type="ECO:0000256" key="2">
    <source>
        <dbReference type="ARBA" id="ARBA00005227"/>
    </source>
</evidence>
<protein>
    <recommendedName>
        <fullName evidence="7">Transmembrane 9 superfamily member</fullName>
    </recommendedName>
</protein>
<keyword evidence="5 7" id="KW-1133">Transmembrane helix</keyword>
<feature type="transmembrane region" description="Helical" evidence="7">
    <location>
        <begin position="333"/>
        <end position="352"/>
    </location>
</feature>
<keyword evidence="4 7" id="KW-0732">Signal</keyword>
<feature type="transmembrane region" description="Helical" evidence="7">
    <location>
        <begin position="399"/>
        <end position="425"/>
    </location>
</feature>
<comment type="similarity">
    <text evidence="2 7">Belongs to the nonaspanin (TM9SF) (TC 9.A.2) family.</text>
</comment>
<feature type="transmembrane region" description="Helical" evidence="7">
    <location>
        <begin position="302"/>
        <end position="327"/>
    </location>
</feature>
<keyword evidence="6 7" id="KW-0472">Membrane</keyword>
<evidence type="ECO:0000313" key="8">
    <source>
        <dbReference type="EMBL" id="KAH6599075.1"/>
    </source>
</evidence>
<comment type="caution">
    <text evidence="8">The sequence shown here is derived from an EMBL/GenBank/DDBJ whole genome shotgun (WGS) entry which is preliminary data.</text>
</comment>
<dbReference type="PANTHER" id="PTHR10766">
    <property type="entry name" value="TRANSMEMBRANE 9 SUPERFAMILY PROTEIN"/>
    <property type="match status" value="1"/>
</dbReference>
<feature type="transmembrane region" description="Helical" evidence="7">
    <location>
        <begin position="559"/>
        <end position="584"/>
    </location>
</feature>
<gene>
    <name evidence="8" type="ORF">BASA50_003285</name>
</gene>
<keyword evidence="3 7" id="KW-0812">Transmembrane</keyword>
<evidence type="ECO:0000256" key="5">
    <source>
        <dbReference type="ARBA" id="ARBA00022989"/>
    </source>
</evidence>
<reference evidence="8 9" key="1">
    <citation type="submission" date="2021-02" db="EMBL/GenBank/DDBJ databases">
        <title>Variation within the Batrachochytrium salamandrivorans European outbreak.</title>
        <authorList>
            <person name="Kelly M."/>
            <person name="Pasmans F."/>
            <person name="Shea T.P."/>
            <person name="Munoz J.F."/>
            <person name="Carranza S."/>
            <person name="Cuomo C.A."/>
            <person name="Martel A."/>
        </authorList>
    </citation>
    <scope>NUCLEOTIDE SEQUENCE [LARGE SCALE GENOMIC DNA]</scope>
    <source>
        <strain evidence="8 9">AMFP18/2</strain>
    </source>
</reference>
<feature type="transmembrane region" description="Helical" evidence="7">
    <location>
        <begin position="457"/>
        <end position="478"/>
    </location>
</feature>
<sequence length="598" mass="68516">MTRFNRLLSRPASIFTINRCLLFISMLRIVVADEHSHHYEPNEEVTVWYNTIAPLTNKQETYEYTQLPFCLGTKKVAHYHESLGEALLGLELIHSGMDVPFLETKKDSVLCTAHLSRHDISLFTFAVQQSYYYSAYIDNLPLRGPIGISNTSDLVTRNYLYTDRQYSILVNKDQIVGIHLYNNNPVLLDTSTQVSMDIVFTYSVEWVQSNITFETRFDQFLESSFFEHNIHWFSIINSFMMVIFLVGVVTVILLRTIKRDFSRYEHEEGLLDIDRDLGDEYGWKLVHGDVFRAPSHLTLFSALNGVGLQLILMAFFVIIATIAGNLYVERATMLTASIFIYALTSIVAGYYSGSIYTKFSGKRWIVAMMASSLIWPGTVSTTAFLINFIAIYYQTSRAIPFTTMLAILAIWIFLVFPLTLLGAIVGRNWAGALNSPCRINPIPRPIPDRTWYAEPSFVILAGGLLPFGAVFIELYFIFTSFWEYKIYYVYGFMLLVYVILIIVTGCVSIVSTYVLLNAEDHRWRWTVFLSSGSTSAYIFLYSIYYFLVVTKMYGTFQTVWYFGYTALACFTLFCMLGTVGNLVAERFVRSIYSNVKVD</sequence>
<evidence type="ECO:0000256" key="3">
    <source>
        <dbReference type="ARBA" id="ARBA00022692"/>
    </source>
</evidence>
<dbReference type="InterPro" id="IPR004240">
    <property type="entry name" value="EMP70"/>
</dbReference>
<feature type="chain" id="PRO_5044970651" description="Transmembrane 9 superfamily member" evidence="7">
    <location>
        <begin position="33"/>
        <end position="598"/>
    </location>
</feature>
<feature type="transmembrane region" description="Helical" evidence="7">
    <location>
        <begin position="490"/>
        <end position="515"/>
    </location>
</feature>
<proteinExistence type="inferred from homology"/>
<feature type="signal peptide" evidence="7">
    <location>
        <begin position="1"/>
        <end position="32"/>
    </location>
</feature>
<name>A0ABQ8FJ07_9FUNG</name>
<evidence type="ECO:0000313" key="9">
    <source>
        <dbReference type="Proteomes" id="UP001648503"/>
    </source>
</evidence>
<keyword evidence="9" id="KW-1185">Reference proteome</keyword>
<organism evidence="8 9">
    <name type="scientific">Batrachochytrium salamandrivorans</name>
    <dbReference type="NCBI Taxonomy" id="1357716"/>
    <lineage>
        <taxon>Eukaryota</taxon>
        <taxon>Fungi</taxon>
        <taxon>Fungi incertae sedis</taxon>
        <taxon>Chytridiomycota</taxon>
        <taxon>Chytridiomycota incertae sedis</taxon>
        <taxon>Chytridiomycetes</taxon>
        <taxon>Rhizophydiales</taxon>
        <taxon>Rhizophydiales incertae sedis</taxon>
        <taxon>Batrachochytrium</taxon>
    </lineage>
</organism>
<accession>A0ABQ8FJ07</accession>
<evidence type="ECO:0000256" key="6">
    <source>
        <dbReference type="ARBA" id="ARBA00023136"/>
    </source>
</evidence>
<dbReference type="Proteomes" id="UP001648503">
    <property type="component" value="Unassembled WGS sequence"/>
</dbReference>
<feature type="transmembrane region" description="Helical" evidence="7">
    <location>
        <begin position="527"/>
        <end position="547"/>
    </location>
</feature>
<evidence type="ECO:0000256" key="7">
    <source>
        <dbReference type="RuleBase" id="RU363079"/>
    </source>
</evidence>
<dbReference type="EMBL" id="JAFCIX010000079">
    <property type="protein sequence ID" value="KAH6599075.1"/>
    <property type="molecule type" value="Genomic_DNA"/>
</dbReference>
<feature type="transmembrane region" description="Helical" evidence="7">
    <location>
        <begin position="230"/>
        <end position="254"/>
    </location>
</feature>
<evidence type="ECO:0000256" key="1">
    <source>
        <dbReference type="ARBA" id="ARBA00004141"/>
    </source>
</evidence>
<evidence type="ECO:0000256" key="4">
    <source>
        <dbReference type="ARBA" id="ARBA00022729"/>
    </source>
</evidence>
<feature type="transmembrane region" description="Helical" evidence="7">
    <location>
        <begin position="364"/>
        <end position="393"/>
    </location>
</feature>